<organism evidence="1 2">
    <name type="scientific">Smallanthus sonchifolius</name>
    <dbReference type="NCBI Taxonomy" id="185202"/>
    <lineage>
        <taxon>Eukaryota</taxon>
        <taxon>Viridiplantae</taxon>
        <taxon>Streptophyta</taxon>
        <taxon>Embryophyta</taxon>
        <taxon>Tracheophyta</taxon>
        <taxon>Spermatophyta</taxon>
        <taxon>Magnoliopsida</taxon>
        <taxon>eudicotyledons</taxon>
        <taxon>Gunneridae</taxon>
        <taxon>Pentapetalae</taxon>
        <taxon>asterids</taxon>
        <taxon>campanulids</taxon>
        <taxon>Asterales</taxon>
        <taxon>Asteraceae</taxon>
        <taxon>Asteroideae</taxon>
        <taxon>Heliantheae alliance</taxon>
        <taxon>Millerieae</taxon>
        <taxon>Smallanthus</taxon>
    </lineage>
</organism>
<protein>
    <submittedName>
        <fullName evidence="1">Uncharacterized protein</fullName>
    </submittedName>
</protein>
<name>A0ACB9I961_9ASTR</name>
<dbReference type="Proteomes" id="UP001056120">
    <property type="component" value="Linkage Group LG09"/>
</dbReference>
<evidence type="ECO:0000313" key="1">
    <source>
        <dbReference type="EMBL" id="KAI3804773.1"/>
    </source>
</evidence>
<gene>
    <name evidence="1" type="ORF">L1987_26576</name>
</gene>
<reference evidence="2" key="1">
    <citation type="journal article" date="2022" name="Mol. Ecol. Resour.">
        <title>The genomes of chicory, endive, great burdock and yacon provide insights into Asteraceae palaeo-polyploidization history and plant inulin production.</title>
        <authorList>
            <person name="Fan W."/>
            <person name="Wang S."/>
            <person name="Wang H."/>
            <person name="Wang A."/>
            <person name="Jiang F."/>
            <person name="Liu H."/>
            <person name="Zhao H."/>
            <person name="Xu D."/>
            <person name="Zhang Y."/>
        </authorList>
    </citation>
    <scope>NUCLEOTIDE SEQUENCE [LARGE SCALE GENOMIC DNA]</scope>
    <source>
        <strain evidence="2">cv. Yunnan</strain>
    </source>
</reference>
<evidence type="ECO:0000313" key="2">
    <source>
        <dbReference type="Proteomes" id="UP001056120"/>
    </source>
</evidence>
<sequence length="155" mass="17440">MAEPVNEPSPTHSADPEPPKHHAEKSANKRKPTSSAAASPPSKRPVTSSPSNEDKADDSKSKKEDDVIEVDLPDIVVMSDLIEYRRVKGVYPFEDSKHMRIFCSKWIRLGFGNAGGWKAKIEQLKNKFKNHSGRFEPGERGEFMMWKMIFGNQGN</sequence>
<dbReference type="EMBL" id="CM042026">
    <property type="protein sequence ID" value="KAI3804773.1"/>
    <property type="molecule type" value="Genomic_DNA"/>
</dbReference>
<proteinExistence type="predicted"/>
<comment type="caution">
    <text evidence="1">The sequence shown here is derived from an EMBL/GenBank/DDBJ whole genome shotgun (WGS) entry which is preliminary data.</text>
</comment>
<keyword evidence="2" id="KW-1185">Reference proteome</keyword>
<reference evidence="1 2" key="2">
    <citation type="journal article" date="2022" name="Mol. Ecol. Resour.">
        <title>The genomes of chicory, endive, great burdock and yacon provide insights into Asteraceae paleo-polyploidization history and plant inulin production.</title>
        <authorList>
            <person name="Fan W."/>
            <person name="Wang S."/>
            <person name="Wang H."/>
            <person name="Wang A."/>
            <person name="Jiang F."/>
            <person name="Liu H."/>
            <person name="Zhao H."/>
            <person name="Xu D."/>
            <person name="Zhang Y."/>
        </authorList>
    </citation>
    <scope>NUCLEOTIDE SEQUENCE [LARGE SCALE GENOMIC DNA]</scope>
    <source>
        <strain evidence="2">cv. Yunnan</strain>
        <tissue evidence="1">Leaves</tissue>
    </source>
</reference>
<accession>A0ACB9I961</accession>